<dbReference type="Gene3D" id="2.60.220.30">
    <property type="match status" value="1"/>
</dbReference>
<feature type="region of interest" description="Disordered" evidence="1">
    <location>
        <begin position="190"/>
        <end position="275"/>
    </location>
</feature>
<sequence length="825" mass="90358">MEKSEFHQGPGRVERLLRQLKETVLELGEATATRDLPEGRRGKTGGTSQEEEVKEMKKIFCFRNDGERSDTMKETEGWRAGGLVVLEEAWKERKREGQFRVLRLLQELGEVHTQQVSLWRESLQSTVRMLSLNPTEEKTPEVSSPTDELHSDCLGATLVSVEADIRVIEDKLRLIRRKLTTAATGVRVERGQATDAEDGSPGGRDVDGVQGSCSPRSDSTGAVESGSAVQGSALDPGTEVNPEVTPETQADLQKERDRREGVKDGTEEKGHQSGWVTLGLTGRSADGLADIPDACFVSVPAGAAGALTCDLADALSFAVVTGSEELVSRVLRVRVRDGTCCPFPVAVAVPFRARYRGNYRDVAVKVVDEQGRTSYVRPSYTEEMCRGHKGSFAEVRVYTLGLFAVVSCLRRENYTVPRRGLSLRLSADPRVCLHYLPGCFTSSVVAQSMLQPVDGSLLASLKSRRDGYHAVLSTSPLLHITHPSSQNLRRPLTVTLPCPPNPEKRRGAGQGGEQAQLTRPICGDASRSTPTLQKVRVSLKCSGVLSSELLVLLGWKDDKWNILDKVTLRNLQNGLVSFELSENIERLFVVRLFSPVSPSRLTALAEEVEERVRCTAVNIVLQQAQADPHTALVAVLPSRDLPRAMSELRAQGYCGPAEPSLEIAMSEGEQLLVSFSGNITLTGSRHHQSGEGGGGVCERITFHSQRKNHLRLHLTEVDPFGNYSSPHYKGTALFYKVAVGRVEWREGQATPSCCVSLKDLVCKLSVTLPKKVRTRSRPVSAKVTSHGQSGCLSDSALLWLSEELSEEDVSQLVLCFRLHRGSVQL</sequence>
<organism evidence="2 3">
    <name type="scientific">Esox lucius</name>
    <name type="common">Northern pike</name>
    <dbReference type="NCBI Taxonomy" id="8010"/>
    <lineage>
        <taxon>Eukaryota</taxon>
        <taxon>Metazoa</taxon>
        <taxon>Chordata</taxon>
        <taxon>Craniata</taxon>
        <taxon>Vertebrata</taxon>
        <taxon>Euteleostomi</taxon>
        <taxon>Actinopterygii</taxon>
        <taxon>Neopterygii</taxon>
        <taxon>Teleostei</taxon>
        <taxon>Protacanthopterygii</taxon>
        <taxon>Esociformes</taxon>
        <taxon>Esocidae</taxon>
        <taxon>Esox</taxon>
    </lineage>
</organism>
<dbReference type="Ensembl" id="ENSELUT00000002728.3">
    <property type="protein sequence ID" value="ENSELUP00000010083.2"/>
    <property type="gene ID" value="ENSELUG00000010593.3"/>
</dbReference>
<dbReference type="Proteomes" id="UP000265140">
    <property type="component" value="Chromosome 24"/>
</dbReference>
<evidence type="ECO:0000256" key="1">
    <source>
        <dbReference type="SAM" id="MobiDB-lite"/>
    </source>
</evidence>
<reference evidence="2" key="2">
    <citation type="submission" date="2020-02" db="EMBL/GenBank/DDBJ databases">
        <title>Esox lucius (northern pike) genome, fEsoLuc1, primary haplotype.</title>
        <authorList>
            <person name="Myers G."/>
            <person name="Karagic N."/>
            <person name="Meyer A."/>
            <person name="Pippel M."/>
            <person name="Reichard M."/>
            <person name="Winkler S."/>
            <person name="Tracey A."/>
            <person name="Sims Y."/>
            <person name="Howe K."/>
            <person name="Rhie A."/>
            <person name="Formenti G."/>
            <person name="Durbin R."/>
            <person name="Fedrigo O."/>
            <person name="Jarvis E.D."/>
        </authorList>
    </citation>
    <scope>NUCLEOTIDE SEQUENCE [LARGE SCALE GENOMIC DNA]</scope>
</reference>
<evidence type="ECO:0000313" key="2">
    <source>
        <dbReference type="Ensembl" id="ENSELUP00000010083.2"/>
    </source>
</evidence>
<dbReference type="Bgee" id="ENSELUG00000010593">
    <property type="expression patterns" value="Expressed in nose and 4 other cell types or tissues"/>
</dbReference>
<feature type="region of interest" description="Disordered" evidence="1">
    <location>
        <begin position="28"/>
        <end position="52"/>
    </location>
</feature>
<dbReference type="PANTHER" id="PTHR28336:SF4">
    <property type="entry name" value="DEATH DOMAIN-CONTAINING PROTEIN 1"/>
    <property type="match status" value="1"/>
</dbReference>
<dbReference type="InParanoid" id="A0A3P8Y064"/>
<protein>
    <recommendedName>
        <fullName evidence="4">Death domain containing 1</fullName>
    </recommendedName>
</protein>
<reference evidence="2" key="3">
    <citation type="submission" date="2025-08" db="UniProtKB">
        <authorList>
            <consortium name="Ensembl"/>
        </authorList>
    </citation>
    <scope>IDENTIFICATION</scope>
</reference>
<reference evidence="3" key="1">
    <citation type="journal article" date="2014" name="PLoS ONE">
        <title>The genome and linkage map of the northern pike (Esox lucius): conserved synteny revealed between the salmonid sister group and the Neoteleostei.</title>
        <authorList>
            <person name="Rondeau E.B."/>
            <person name="Minkley D.R."/>
            <person name="Leong J.S."/>
            <person name="Messmer A.M."/>
            <person name="Jantzen J.R."/>
            <person name="von Schalburg K.R."/>
            <person name="Lemon C."/>
            <person name="Bird N.H."/>
            <person name="Koop B.F."/>
        </authorList>
    </citation>
    <scope>NUCLEOTIDE SEQUENCE</scope>
</reference>
<name>A0A3P8Y064_ESOLU</name>
<accession>A0A3P8Y064</accession>
<dbReference type="OrthoDB" id="6118651at2759"/>
<evidence type="ECO:0008006" key="4">
    <source>
        <dbReference type="Google" id="ProtNLM"/>
    </source>
</evidence>
<dbReference type="OMA" id="LCSMHDE"/>
<dbReference type="PANTHER" id="PTHR28336">
    <property type="entry name" value="BA1-643"/>
    <property type="match status" value="1"/>
</dbReference>
<evidence type="ECO:0000313" key="3">
    <source>
        <dbReference type="Proteomes" id="UP000265140"/>
    </source>
</evidence>
<dbReference type="AlphaFoldDB" id="A0A3P8Y064"/>
<feature type="compositionally biased region" description="Polar residues" evidence="1">
    <location>
        <begin position="211"/>
        <end position="230"/>
    </location>
</feature>
<feature type="compositionally biased region" description="Basic and acidic residues" evidence="1">
    <location>
        <begin position="252"/>
        <end position="271"/>
    </location>
</feature>
<gene>
    <name evidence="2" type="primary">DTHD1</name>
</gene>
<reference evidence="2" key="4">
    <citation type="submission" date="2025-09" db="UniProtKB">
        <authorList>
            <consortium name="Ensembl"/>
        </authorList>
    </citation>
    <scope>IDENTIFICATION</scope>
</reference>
<dbReference type="GeneTree" id="ENSGT00940000153404"/>
<keyword evidence="3" id="KW-1185">Reference proteome</keyword>
<proteinExistence type="predicted"/>